<dbReference type="Pfam" id="PF00023">
    <property type="entry name" value="Ank"/>
    <property type="match status" value="1"/>
</dbReference>
<feature type="domain" description="DUF3638" evidence="9">
    <location>
        <begin position="2195"/>
        <end position="2417"/>
    </location>
</feature>
<dbReference type="InterPro" id="IPR036770">
    <property type="entry name" value="Ankyrin_rpt-contain_sf"/>
</dbReference>
<reference evidence="12 13" key="1">
    <citation type="journal article" date="2013" name="PLoS Genet.">
        <title>Genomic mechanisms accounting for the adaptation to parasitism in nematode-trapping fungi.</title>
        <authorList>
            <person name="Meerupati T."/>
            <person name="Andersson K.M."/>
            <person name="Friman E."/>
            <person name="Kumar D."/>
            <person name="Tunlid A."/>
            <person name="Ahren D."/>
        </authorList>
    </citation>
    <scope>NUCLEOTIDE SEQUENCE [LARGE SCALE GENOMIC DNA]</scope>
    <source>
        <strain evidence="12 13">CBS 200.50</strain>
    </source>
</reference>
<evidence type="ECO:0000256" key="6">
    <source>
        <dbReference type="ARBA" id="ARBA00022807"/>
    </source>
</evidence>
<proteinExistence type="predicted"/>
<evidence type="ECO:0000259" key="9">
    <source>
        <dbReference type="Pfam" id="PF12340"/>
    </source>
</evidence>
<dbReference type="PRINTS" id="PR01415">
    <property type="entry name" value="ANKYRIN"/>
</dbReference>
<evidence type="ECO:0000313" key="13">
    <source>
        <dbReference type="Proteomes" id="UP000015100"/>
    </source>
</evidence>
<feature type="domain" description="DUF3645" evidence="10">
    <location>
        <begin position="2541"/>
        <end position="2571"/>
    </location>
</feature>
<feature type="repeat" description="ANK" evidence="7">
    <location>
        <begin position="4076"/>
        <end position="4110"/>
    </location>
</feature>
<dbReference type="Gene3D" id="1.25.40.20">
    <property type="entry name" value="Ankyrin repeat-containing domain"/>
    <property type="match status" value="2"/>
</dbReference>
<keyword evidence="6" id="KW-0788">Thiol protease</keyword>
<comment type="caution">
    <text evidence="12">The sequence shown here is derived from an EMBL/GenBank/DDBJ whole genome shotgun (WGS) entry which is preliminary data.</text>
</comment>
<protein>
    <recommendedName>
        <fullName evidence="2">ubiquitinyl hydrolase 1</fullName>
        <ecNumber evidence="2">3.4.19.12</ecNumber>
    </recommendedName>
</protein>
<evidence type="ECO:0000259" key="11">
    <source>
        <dbReference type="Pfam" id="PF20255"/>
    </source>
</evidence>
<dbReference type="Pfam" id="PF12359">
    <property type="entry name" value="DUF3645"/>
    <property type="match status" value="1"/>
</dbReference>
<evidence type="ECO:0000256" key="4">
    <source>
        <dbReference type="ARBA" id="ARBA00022786"/>
    </source>
</evidence>
<feature type="region of interest" description="Disordered" evidence="8">
    <location>
        <begin position="1"/>
        <end position="86"/>
    </location>
</feature>
<feature type="repeat" description="ANK" evidence="7">
    <location>
        <begin position="3977"/>
        <end position="4009"/>
    </location>
</feature>
<evidence type="ECO:0000256" key="1">
    <source>
        <dbReference type="ARBA" id="ARBA00000707"/>
    </source>
</evidence>
<evidence type="ECO:0000259" key="10">
    <source>
        <dbReference type="Pfam" id="PF12359"/>
    </source>
</evidence>
<dbReference type="EC" id="3.4.19.12" evidence="2"/>
<keyword evidence="13" id="KW-1185">Reference proteome</keyword>
<dbReference type="eggNOG" id="KOG4177">
    <property type="taxonomic scope" value="Eukaryota"/>
</dbReference>
<dbReference type="GO" id="GO:0004843">
    <property type="term" value="F:cysteine-type deubiquitinase activity"/>
    <property type="evidence" value="ECO:0007669"/>
    <property type="project" value="UniProtKB-EC"/>
</dbReference>
<dbReference type="InterPro" id="IPR046541">
    <property type="entry name" value="DUF6606"/>
</dbReference>
<dbReference type="SUPFAM" id="SSF48403">
    <property type="entry name" value="Ankyrin repeat"/>
    <property type="match status" value="1"/>
</dbReference>
<dbReference type="Pfam" id="PF12340">
    <property type="entry name" value="DUF3638"/>
    <property type="match status" value="1"/>
</dbReference>
<dbReference type="PROSITE" id="PS50088">
    <property type="entry name" value="ANK_REPEAT"/>
    <property type="match status" value="5"/>
</dbReference>
<evidence type="ECO:0000256" key="7">
    <source>
        <dbReference type="PROSITE-ProRule" id="PRU00023"/>
    </source>
</evidence>
<dbReference type="GO" id="GO:0009116">
    <property type="term" value="P:nucleoside metabolic process"/>
    <property type="evidence" value="ECO:0007669"/>
    <property type="project" value="InterPro"/>
</dbReference>
<dbReference type="Gene3D" id="3.40.50.1580">
    <property type="entry name" value="Nucleoside phosphorylase domain"/>
    <property type="match status" value="1"/>
</dbReference>
<dbReference type="OrthoDB" id="3182339at2759"/>
<dbReference type="InterPro" id="IPR002110">
    <property type="entry name" value="Ankyrin_rpt"/>
</dbReference>
<dbReference type="STRING" id="1284197.S8BIF6"/>
<feature type="repeat" description="ANK" evidence="7">
    <location>
        <begin position="4043"/>
        <end position="4075"/>
    </location>
</feature>
<dbReference type="HOGENOM" id="CLU_223261_0_0_1"/>
<organism evidence="12 13">
    <name type="scientific">Dactylellina haptotyla (strain CBS 200.50)</name>
    <name type="common">Nematode-trapping fungus</name>
    <name type="synonym">Monacrosporium haptotylum</name>
    <dbReference type="NCBI Taxonomy" id="1284197"/>
    <lineage>
        <taxon>Eukaryota</taxon>
        <taxon>Fungi</taxon>
        <taxon>Dikarya</taxon>
        <taxon>Ascomycota</taxon>
        <taxon>Pezizomycotina</taxon>
        <taxon>Orbiliomycetes</taxon>
        <taxon>Orbiliales</taxon>
        <taxon>Orbiliaceae</taxon>
        <taxon>Dactylellina</taxon>
    </lineage>
</organism>
<dbReference type="InterPro" id="IPR022099">
    <property type="entry name" value="DUF3638"/>
</dbReference>
<evidence type="ECO:0000256" key="5">
    <source>
        <dbReference type="ARBA" id="ARBA00022801"/>
    </source>
</evidence>
<dbReference type="PANTHER" id="PTHR13367:SF34">
    <property type="match status" value="1"/>
</dbReference>
<dbReference type="GO" id="GO:0006508">
    <property type="term" value="P:proteolysis"/>
    <property type="evidence" value="ECO:0007669"/>
    <property type="project" value="UniProtKB-KW"/>
</dbReference>
<dbReference type="SMART" id="SM00248">
    <property type="entry name" value="ANK"/>
    <property type="match status" value="6"/>
</dbReference>
<dbReference type="Pfam" id="PF20255">
    <property type="entry name" value="DUF6606"/>
    <property type="match status" value="1"/>
</dbReference>
<evidence type="ECO:0000313" key="12">
    <source>
        <dbReference type="EMBL" id="EPS39093.1"/>
    </source>
</evidence>
<feature type="compositionally biased region" description="Low complexity" evidence="8">
    <location>
        <begin position="42"/>
        <end position="62"/>
    </location>
</feature>
<evidence type="ECO:0000256" key="3">
    <source>
        <dbReference type="ARBA" id="ARBA00022670"/>
    </source>
</evidence>
<dbReference type="InterPro" id="IPR022105">
    <property type="entry name" value="DUF3645"/>
</dbReference>
<gene>
    <name evidence="12" type="ORF">H072_7131</name>
</gene>
<feature type="repeat" description="ANK" evidence="7">
    <location>
        <begin position="4111"/>
        <end position="4143"/>
    </location>
</feature>
<dbReference type="InterPro" id="IPR035994">
    <property type="entry name" value="Nucleoside_phosphorylase_sf"/>
</dbReference>
<evidence type="ECO:0000256" key="8">
    <source>
        <dbReference type="SAM" id="MobiDB-lite"/>
    </source>
</evidence>
<accession>S8BIF6</accession>
<keyword evidence="7" id="KW-0040">ANK repeat</keyword>
<dbReference type="Pfam" id="PF12796">
    <property type="entry name" value="Ank_2"/>
    <property type="match status" value="2"/>
</dbReference>
<feature type="region of interest" description="Disordered" evidence="8">
    <location>
        <begin position="3344"/>
        <end position="3381"/>
    </location>
</feature>
<keyword evidence="4" id="KW-0833">Ubl conjugation pathway</keyword>
<reference evidence="13" key="2">
    <citation type="submission" date="2013-04" db="EMBL/GenBank/DDBJ databases">
        <title>Genomic mechanisms accounting for the adaptation to parasitism in nematode-trapping fungi.</title>
        <authorList>
            <person name="Ahren D.G."/>
        </authorList>
    </citation>
    <scope>NUCLEOTIDE SEQUENCE [LARGE SCALE GENOMIC DNA]</scope>
    <source>
        <strain evidence="13">CBS 200.50</strain>
    </source>
</reference>
<dbReference type="SUPFAM" id="SSF53167">
    <property type="entry name" value="Purine and uridine phosphorylases"/>
    <property type="match status" value="1"/>
</dbReference>
<keyword evidence="5" id="KW-0378">Hydrolase</keyword>
<dbReference type="EMBL" id="AQGS01000489">
    <property type="protein sequence ID" value="EPS39093.1"/>
    <property type="molecule type" value="Genomic_DNA"/>
</dbReference>
<dbReference type="PANTHER" id="PTHR13367">
    <property type="entry name" value="UBIQUITIN THIOESTERASE"/>
    <property type="match status" value="1"/>
</dbReference>
<feature type="domain" description="DUF6606" evidence="11">
    <location>
        <begin position="104"/>
        <end position="373"/>
    </location>
</feature>
<feature type="compositionally biased region" description="Acidic residues" evidence="8">
    <location>
        <begin position="3353"/>
        <end position="3370"/>
    </location>
</feature>
<keyword evidence="3" id="KW-0645">Protease</keyword>
<sequence length="5213" mass="591260">MSTRRRRSNYDLVHPDEDLRPARRRRLGNEAEFLEAYDELQSGSTSPNLSTPSSSPAPSSSRARVRRTRSSGGSNTAQPTIQPSELGSNLEKAQKLSKLYFQILVNNVFLPPKLPDKAVDKLDERGADHYLLTILSEAARSFGEALPAEASNWWQAVIKNVTVLEDLYKPDEDQSGMSEKKLLDAFASMRSGDFLTFYIRKQNAGLVIRRTQTEGVFETFEASPLADGVAECRKRLKSSFPGPRTAISKDVFDDPRFRECLLGYLGYMDATTLDVPGAMNGSVNDAGATDPSYMTHVLTGITRGIGELKPSQETKICKRIADAVLGTDKSVWRRSPMWLVIRVGLQTTLKRQDSPRHDWYKLFLLYFMSKTLQIAMTDNLIASDFLYIMGAKIARRAQKLDGKIPLFVNNEVSSAVERLSNIQKGHWEIFCQLSGKQITWSPIDFNFEADCELRLPNSLKYLKAVAKGSTSLTAGELDRQNFEPSDFLRIDDALELPLDWSRGSKKNISIRLMDIETWVEHRIDEYVVQHAGVKSAVIELGNLFAKYLRVAVDAYAGNPENLSLAFLTGYEIWVALDKIAVQCTPLLADYPPEIRARDLDCLLVPSRKHMKRLAKIQVYVMDRERDAKIYKQNILNDSVSEISFQCRYFDESPHHEDLLAKVQITAAAARRDVLTRCDEINDQYFALEAEKDKLEHVFTSRGRHRAMRYCERCQKKAQMKQLRVARHEWPLPKDDEPLLKTIIFELHCPEHIAAWRDTTFRMLVNTTAVLQFSETHPETKQQEKLSTYIGLKDFYTDNRESGIVLASLTKAVGKDGGVAVDLPADNNDILAEFSLRLRYWYSDGTGGHWVHDFLNRKGIWNRKMFSYKLPRDSLYRSLEFALMGTVHMPNQIEALQYKCPPQLSIHEFREFGMFRSGHNLQWLNIARTLKARSLNLNHQEVSFLFLQASWEAGPAVRDMKNIFYRDSHRVFDRSTLTGDILNAIEGVLESIQSNWLEIVTMVTLIALSCRCLSLIKQNEQATISQAIALILKLRDTVYRWIEDLREKVKIEQDENTLAEKLQSLMRCAAVCRMTYEVPEEHADYLVDGLVFGPDNEEAHDPKQIAIYLETAAIIRDNLPLRREHVEPYFRHAIDRSNRISHRWESRVRDFTLRDASGIDLAIEKQWQKHERSTPWAPASDSSRHWLHALTKPSSGSRSVQISVNLLDGQFLIDSVPFGRLPDEYIDHATIDRIFGGEVVVVCPSSMSGMQFETRFPIQGHQVHFALKGTELIVRSKKDDELFELIPHTYFDGDLCAPLVDEFSHWMSKSDKMVQFRKLADKWSIPNTSWVLKSLNNRPSLARYDDPKIFVIDPRSRTANQVHGILSCLEPQSHILVTAAKNEEGERAVIQTELARLNLKFATQDEIFTCHNFSGFAIDSDQTLGCFNGLVNKLVLRKNDERMVIVPSGDVIVKRIDDFTQTVIDGATSYRAYAVNRHLGRLVGDGSISSRLYQAYLHAVTSSPACQVDKLTQRTGTEEAASLLLSGAVKSFQELNDEDIRLLHLIAQLTPRRTFGASQRRENHGGQNWKSRGRIEYVAWNNSLSFNCQRDIFRVEATSILDHWMKVKRFIPTSQNLIEEPVITDKQADEDRAIQEGKEDRRIEDGVERGENMLLRRAACRNEVFYPFIKNTWSQSRQTESHNEVDLDISVDYEDPNPIKDMDYSARDGTVQLDDDKEPYVCQLTKSLLQWTPGMQPPNLWTTLKEFDKSGVKGSHKSVKIQVSDPLMKRSSGEIWCGLFSLCRKVNQREDIFKLVFALGALTYRDGFDPTLVHALAAAAMLPEFRDDRFEIPAGHIEVEHGAELNVDRIQKIIKKNVKGFSISHYNALPRRPDEPEEVAESRRRVAYNQQLPIDRSMLLQHYKDQGPTDTPSRPNPKDYRLINVKSVHRQAVEHLQNVHGVYLFKLVIDKIQGVLDEALPYSRGSEKFIQRPFTIVPYRETTRRPQDLTTLAAILEDIPAPSLDHLKADINILTKAELSRTAEVVQPTLRLTQLQSLHRNLIGRGTSEFQRSYADDLKDSIEALKRFEGNFGTKDMPLSLDMVKEYLDKWKGYSRVVESAIRARLDPTSFAGRFKIIEGQEILYNAGLWPRITIFTLMRLLSFHTEEIPSGWKRAITEFGIAIRELSRAERLLEYATREDVQGFWEALADTPELKWEATQSPDWLLLELENGFCMRDVQAEIAKEMIHPSSEQSSVMQLNMGEGKSSVIIPAVAASLADGQKLVRVVVLKPLSREMFNLLRSKLGGLCSRRIYYLPFHRGLKIEFQDARQIQSLYEECMKDGGIFLVQNEHLLSFKLLGLEKMCTEEDDHVGLELCKTQAWLHTNSRDLLDESDEILRVNHTLVYTVGTPRPMDNQPYRWLDLLKIFDVVKFHALELQSRFPQGLEIAMKDGGASGFPYLRILQLRAANALVKAVATTLVFEDSPGLQWFTTFSDEKKKLIHKYISERNISKEDGAEVKRFIHGGTLWGTTLLCRGLLVNNILQFCLQEKRWRVDYGADFNRTLLAVPYKAKDTPSTASDFAHPDVLLCLTSLSWYNYGLDDEQIKYCLEFIYMTENPEDEYSRWIFGVENIPPHLRSLKGVNPENVEEFSSVLCPVLKYNKAVIDFYLGTVVFPAHTSRYPYKLNSSGWDLVERKTHLTSGFSGTNDNKYLLQLSIQQQDLESHKHTNALVLNYILAQENNHFIRATVSRTRQKMTVEDILDTIVKQVPPISVLLDVGAQVLELDNQDVAKQWLVRAAALDSDKWQAAVFFNSKDEICVIDCAGRVELLMTSNFAKKMANCLCYLDDAHTRGTDLKFPLGSRALVTLGPKTTKDRLIQGAMRMRKLGKGHSLAFCAPLDIETQILAVSKGKTKVESVDILKWALRETCRQTRKNAELWAVQGINYLERSIAQSIYNQGKSWSTLREILFEPERLSLEDLYGLEPKLLSKTRLSRLGLDLSADPTVQTIRDRCKMFDIENFEELGTELDQEQEREVEQEVETEREIQPPPPANPLPHILREDLKKFIRTGTLSKNSTAVGPAILSLQHTSLRSSIRPGSWSTRLLVTKDFADTVEMLPHVERGIRLTHQDKFVRPVTYILSSNKTKNRATKLVIISPFEAHQLLDDIKKSKHVHLHIYMPKVTKSMESFEDLRWMNIGKVYRKEWSIPAVLMDQLNLFAGQLYFRHHTAYLRTAEWLSLRTAETDPSTSWDEDGFLPPGQRVLRGGKHFESTFKKSPIPCIQDLAAMRRKGFRYDLTHLGQLLHGKLLQPEEFCEADSDLEGIFNEGDNVSADGSDSADYIKDEDITQLRSTVVARHLGQVYEERREAREETAAAEENAEEGESGEESNYSEDSLPRVKTEPLDYDSDCEIEVFENLNFLSRSSSPVNLAGEQYPYDVPEALSSSLTALAGYHKGIDTDEPGKVLGIGTIFKIAGAEHPHCAPEYLVTDHLDDVFSEPSKVRLVTPGSSRAPATPNKNAQPAVITFEPGVPPKVIRRKIHFGTIASGTEIVRDKTDAAGFTCSFPYLVFRGISDYADSNRNELWQNHAAIIAAAVAKQFLQTLSDRNEPSASSSSHHINQLVESGGNHVGSKFLQGGNFNSRLVTTTDQDIIGYLNHYCFEYNSVFDGDPDLKDDARREVIKGANGIFLFAKFCIDYLRNCNTKYHVQTALSEIGLGKPPCPVADFYEGIIRDIEKGQTFIKEGLAMKALSWVVLPGKDLSVAQLHQAISIRTDLKQLDTNCEINFTPLQFACHGLLEINTNKNGLAVYHMHDTARQYLRLTIRQWFPKAYTYLISACLTYLSFDIFKSGPCLTQADYKKRVNSYPIYECISQTWGTYARSAEDLEQLEPNVTNQIIQFLKSNTLVASCTQALLSSDSNLVTADTWNQFTRMNGLHVAAYLGLRVSILALPPHKTWRLDARDIYSRTPIDLAAENGHLDIVKVFLSSPVLNRQIAPGLQKPLQLAATAGHIAIVKLLLFYNANIDGEDKRGKTPLHLAVEANRFEMARLLLNKGASIEARDLANRTPLLSAVERGNSDLVSLLLKNGADIEAKDVRNRTPLLFAAQARTNNISLIEILLKYGADLEAKGENGQTPLFLAIQHSDLHSIQLLLNSGARLEIQDHEGLNPLFWAWKIGSKLKLGLLLSWKDKCATESTSGTVGVIDSPPRYPEPPTSQNLVMFHDRRFDGLTASEIVAKTLCQDTAFRQICLEALTKIGRESFNRSGVIIHMFFQHLTLETVGSTSLQLPIIWYLWHYSEVRKVMEEISRFCIESVERGKNNTTVPPADIKVTIEELEIPISEDKYLKMVASPESGNLDLELDLEDLNLEDKSVDKLLNRKLFFYLIKMGNSFRWLKFGLRLLTYPAEIIKKVVQTGNIENTKRLLEIFWKLKIVDPKTSEYSWTLELYHTGYSTDEIAKIVLDMEKDGPCIFFESRRFEGFGTEIKVDENSHANGCAHRSLMDWDGTRNLDIPSGNLEIKTEEIQELCGLAGITPISTDQHTLYDTEVYKEDHLTIAKVSYASFDENRESNVSSVLQKTIDTLERLCYAAGRLQLSGQCCSSYTAILRQGLATEPVTLHAISFSKVAKILGEVKSLKIQNSKLYTTSKATILRDCLSGIFSLFGSAGAEYIDDKTDILQATSLAVQFLSLSFLSYSQAHMGPIQTFFLDVPVEKVVLTGFRHIMGKRYCIRAELATLTCVGDMLANQVLAFTFDRMAEDTQLPIDPEQSKVNIIATPEDILDTWGPGNFIVPKADKSSICAIRLCGGYIHGFCEEAGPKYHWSSAQEVDFLPKLFFKPTEKLEIGALVQVNRTCVIDKKESWNNSLCAFENLDVHGNYWELSEIQIGLQAGSYAVIQANNTREKKIGKSLKQKILEQEEWDLVHFLDSLWGLQVSSCTGVARRVSLQELIADMLEPFMTISLSPEGQELWRILFHDMKIVEMFHRTIDELKSWLESLPQNFHLFIFSIIRKILHNLQSTWLDPEGKRFSIAWLYNDLPRFRVQCDDLTSSWLRILADSEDCATFAYIQTTCMETDQLKCWGPSPFWQNMTPVLQTAIFQFNANTSAAPAPLNSRAPYFFQKMDSQLRVTVNVEANPDPTRILVPSNSISARILNIPARAIRRARMNNRATRICERPKASELPLGTVDVFVSAKDALVSNLLSTTRVHLTDVLPSQQMQGQTVASSSSTAVMLTI</sequence>
<dbReference type="Proteomes" id="UP000015100">
    <property type="component" value="Unassembled WGS sequence"/>
</dbReference>
<comment type="catalytic activity">
    <reaction evidence="1">
        <text>Thiol-dependent hydrolysis of ester, thioester, amide, peptide and isopeptide bonds formed by the C-terminal Gly of ubiquitin (a 76-residue protein attached to proteins as an intracellular targeting signal).</text>
        <dbReference type="EC" id="3.4.19.12"/>
    </reaction>
</comment>
<dbReference type="InterPro" id="IPR051346">
    <property type="entry name" value="OTU_Deubiquitinase"/>
</dbReference>
<evidence type="ECO:0000256" key="2">
    <source>
        <dbReference type="ARBA" id="ARBA00012759"/>
    </source>
</evidence>
<name>S8BIF6_DACHA</name>
<dbReference type="PROSITE" id="PS50297">
    <property type="entry name" value="ANK_REP_REGION"/>
    <property type="match status" value="5"/>
</dbReference>
<feature type="repeat" description="ANK" evidence="7">
    <location>
        <begin position="4010"/>
        <end position="4042"/>
    </location>
</feature>